<reference evidence="6" key="1">
    <citation type="submission" date="2021-04" db="EMBL/GenBank/DDBJ databases">
        <title>Genome sequence of Woronichinia naegeliana from Washington state freshwater lake bloom.</title>
        <authorList>
            <person name="Dreher T.W."/>
        </authorList>
    </citation>
    <scope>NUCLEOTIDE SEQUENCE</scope>
    <source>
        <strain evidence="6">WA131</strain>
    </source>
</reference>
<organism evidence="6">
    <name type="scientific">Woronichinia naegeliana WA131</name>
    <dbReference type="NCBI Taxonomy" id="2824559"/>
    <lineage>
        <taxon>Bacteria</taxon>
        <taxon>Bacillati</taxon>
        <taxon>Cyanobacteriota</taxon>
        <taxon>Cyanophyceae</taxon>
        <taxon>Synechococcales</taxon>
        <taxon>Coelosphaeriaceae</taxon>
        <taxon>Woronichinia</taxon>
    </lineage>
</organism>
<dbReference type="Pfam" id="PF21993">
    <property type="entry name" value="TetR_C_13_2"/>
    <property type="match status" value="1"/>
</dbReference>
<evidence type="ECO:0000259" key="5">
    <source>
        <dbReference type="PROSITE" id="PS50977"/>
    </source>
</evidence>
<dbReference type="InterPro" id="IPR054156">
    <property type="entry name" value="YxaF_TetR_C"/>
</dbReference>
<dbReference type="SUPFAM" id="SSF46689">
    <property type="entry name" value="Homeodomain-like"/>
    <property type="match status" value="1"/>
</dbReference>
<dbReference type="KEGG" id="wna:KA717_38395"/>
<name>A0A977KWF5_9CYAN</name>
<keyword evidence="1" id="KW-0805">Transcription regulation</keyword>
<dbReference type="PANTHER" id="PTHR47506">
    <property type="entry name" value="TRANSCRIPTIONAL REGULATORY PROTEIN"/>
    <property type="match status" value="1"/>
</dbReference>
<proteinExistence type="predicted"/>
<evidence type="ECO:0000313" key="6">
    <source>
        <dbReference type="EMBL" id="UXE61186.1"/>
    </source>
</evidence>
<evidence type="ECO:0000256" key="2">
    <source>
        <dbReference type="ARBA" id="ARBA00023125"/>
    </source>
</evidence>
<dbReference type="InterPro" id="IPR009057">
    <property type="entry name" value="Homeodomain-like_sf"/>
</dbReference>
<accession>A0A977KWF5</accession>
<dbReference type="GO" id="GO:0003677">
    <property type="term" value="F:DNA binding"/>
    <property type="evidence" value="ECO:0007669"/>
    <property type="project" value="UniProtKB-UniRule"/>
</dbReference>
<feature type="domain" description="HTH tetR-type" evidence="5">
    <location>
        <begin position="1"/>
        <end position="60"/>
    </location>
</feature>
<dbReference type="Proteomes" id="UP001065613">
    <property type="component" value="Chromosome"/>
</dbReference>
<dbReference type="SUPFAM" id="SSF48498">
    <property type="entry name" value="Tetracyclin repressor-like, C-terminal domain"/>
    <property type="match status" value="1"/>
</dbReference>
<evidence type="ECO:0000256" key="4">
    <source>
        <dbReference type="PROSITE-ProRule" id="PRU00335"/>
    </source>
</evidence>
<keyword evidence="3" id="KW-0804">Transcription</keyword>
<evidence type="ECO:0000256" key="1">
    <source>
        <dbReference type="ARBA" id="ARBA00023015"/>
    </source>
</evidence>
<protein>
    <submittedName>
        <fullName evidence="6">TetR/AcrR family transcriptional regulator</fullName>
    </submittedName>
</protein>
<dbReference type="InterPro" id="IPR036271">
    <property type="entry name" value="Tet_transcr_reg_TetR-rel_C_sf"/>
</dbReference>
<dbReference type="InterPro" id="IPR001647">
    <property type="entry name" value="HTH_TetR"/>
</dbReference>
<dbReference type="Pfam" id="PF00440">
    <property type="entry name" value="TetR_N"/>
    <property type="match status" value="1"/>
</dbReference>
<keyword evidence="2 4" id="KW-0238">DNA-binding</keyword>
<dbReference type="PROSITE" id="PS50977">
    <property type="entry name" value="HTH_TETR_2"/>
    <property type="match status" value="1"/>
</dbReference>
<dbReference type="PANTHER" id="PTHR47506:SF1">
    <property type="entry name" value="HTH-TYPE TRANSCRIPTIONAL REGULATOR YJDC"/>
    <property type="match status" value="1"/>
</dbReference>
<sequence length="181" mass="19825">MPKENYLPCLLQLFRQYGYDGATLSKIAEATGLGKASLYHHFPGGKEEMMISVLAYVEGWLGKNLLPSLQGDGNAQVKLQRMGDRLLELYEGGEQPCLFAILLSGSARDTFHAQVQRLFETWIAAIAAVLMAEGMEANVAKQQAEKAVILVQGSLILSQGLNDVKIFKRIVGDLSIELLLS</sequence>
<dbReference type="EMBL" id="CP073041">
    <property type="protein sequence ID" value="UXE61186.1"/>
    <property type="molecule type" value="Genomic_DNA"/>
</dbReference>
<gene>
    <name evidence="6" type="ORF">KA717_38395</name>
</gene>
<feature type="DNA-binding region" description="H-T-H motif" evidence="4">
    <location>
        <begin position="23"/>
        <end position="42"/>
    </location>
</feature>
<dbReference type="Gene3D" id="1.10.357.10">
    <property type="entry name" value="Tetracycline Repressor, domain 2"/>
    <property type="match status" value="1"/>
</dbReference>
<dbReference type="AlphaFoldDB" id="A0A977KWF5"/>
<evidence type="ECO:0000256" key="3">
    <source>
        <dbReference type="ARBA" id="ARBA00023163"/>
    </source>
</evidence>